<keyword evidence="2" id="KW-1185">Reference proteome</keyword>
<reference evidence="1 2" key="1">
    <citation type="submission" date="2019-03" db="EMBL/GenBank/DDBJ databases">
        <title>Genomic Encyclopedia of Type Strains, Phase IV (KMG-IV): sequencing the most valuable type-strain genomes for metagenomic binning, comparative biology and taxonomic classification.</title>
        <authorList>
            <person name="Goeker M."/>
        </authorList>
    </citation>
    <scope>NUCLEOTIDE SEQUENCE [LARGE SCALE GENOMIC DNA]</scope>
    <source>
        <strain evidence="1 2">DSM 29487</strain>
    </source>
</reference>
<gene>
    <name evidence="1" type="ORF">EDD60_11657</name>
</gene>
<dbReference type="GeneID" id="98915976"/>
<dbReference type="RefSeq" id="WP_066451135.1">
    <property type="nucleotide sequence ID" value="NZ_JANKBF010000009.1"/>
</dbReference>
<evidence type="ECO:0000313" key="1">
    <source>
        <dbReference type="EMBL" id="TCV96561.1"/>
    </source>
</evidence>
<protein>
    <recommendedName>
        <fullName evidence="3">Lipoprotein</fullName>
    </recommendedName>
</protein>
<evidence type="ECO:0000313" key="2">
    <source>
        <dbReference type="Proteomes" id="UP000295515"/>
    </source>
</evidence>
<comment type="caution">
    <text evidence="1">The sequence shown here is derived from an EMBL/GenBank/DDBJ whole genome shotgun (WGS) entry which is preliminary data.</text>
</comment>
<sequence>MKKIVLVLLSIVLIGCQNSKQKKAVVQKNEKKEDLVIKNWRDLFWKGNSNEDGYYLINHDGENSYLCYYDYSSKQEVYLCDKPECQHKDESCTAYLAPPNLSNMIFVYKDHLYMIQNYGIIINSLGERTEDTAKIIQMDLDGKNRHDLCKLDEGYEFEYTSLVLGNESLYIPVTKTKNVEMKKNNIMSVVVQKKLYQINLKSGEAKNIMDMKYKDIIGVNGQNIIMTTMSYSEDPQKYLDQKNYQKYDQILMNGKYNYETYNLETKKTKTMSVKLNEQGYYYQNKSYYTKKDGLYSFDFQTNQETKVINLDKNKDYNITFIVDDYVILNEWKDNFIKSYKVSLKNPKLEELKQYLRTPKEPVNILAQTKDQLLVLYDREGHDEKTWAGTMQYETTKEYIGLISIDDFLQGKRNYQQIKTLNDKRRE</sequence>
<name>A0A4R3YVA6_9FIRM</name>
<dbReference type="PROSITE" id="PS51257">
    <property type="entry name" value="PROKAR_LIPOPROTEIN"/>
    <property type="match status" value="1"/>
</dbReference>
<organism evidence="1 2">
    <name type="scientific">Longibaculum muris</name>
    <dbReference type="NCBI Taxonomy" id="1796628"/>
    <lineage>
        <taxon>Bacteria</taxon>
        <taxon>Bacillati</taxon>
        <taxon>Bacillota</taxon>
        <taxon>Erysipelotrichia</taxon>
        <taxon>Erysipelotrichales</taxon>
        <taxon>Coprobacillaceae</taxon>
        <taxon>Longibaculum</taxon>
    </lineage>
</organism>
<proteinExistence type="predicted"/>
<dbReference type="AlphaFoldDB" id="A0A4R3YVA6"/>
<accession>A0A4R3YVA6</accession>
<dbReference type="Proteomes" id="UP000295515">
    <property type="component" value="Unassembled WGS sequence"/>
</dbReference>
<evidence type="ECO:0008006" key="3">
    <source>
        <dbReference type="Google" id="ProtNLM"/>
    </source>
</evidence>
<dbReference type="EMBL" id="SMCQ01000016">
    <property type="protein sequence ID" value="TCV96561.1"/>
    <property type="molecule type" value="Genomic_DNA"/>
</dbReference>